<feature type="compositionally biased region" description="Basic residues" evidence="1">
    <location>
        <begin position="10"/>
        <end position="27"/>
    </location>
</feature>
<dbReference type="PANTHER" id="PTHR38687:SF2">
    <property type="entry name" value="CELL DIVISION PROTEIN FTSN"/>
    <property type="match status" value="1"/>
</dbReference>
<organism evidence="4 5">
    <name type="scientific">Arsukibacterium indicum</name>
    <dbReference type="NCBI Taxonomy" id="2848612"/>
    <lineage>
        <taxon>Bacteria</taxon>
        <taxon>Pseudomonadati</taxon>
        <taxon>Pseudomonadota</taxon>
        <taxon>Gammaproteobacteria</taxon>
        <taxon>Chromatiales</taxon>
        <taxon>Chromatiaceae</taxon>
        <taxon>Arsukibacterium</taxon>
    </lineage>
</organism>
<dbReference type="Proteomes" id="UP000704611">
    <property type="component" value="Unassembled WGS sequence"/>
</dbReference>
<dbReference type="Pfam" id="PF05036">
    <property type="entry name" value="SPOR"/>
    <property type="match status" value="1"/>
</dbReference>
<proteinExistence type="predicted"/>
<feature type="compositionally biased region" description="Polar residues" evidence="1">
    <location>
        <begin position="68"/>
        <end position="80"/>
    </location>
</feature>
<reference evidence="4 5" key="1">
    <citation type="submission" date="2021-06" db="EMBL/GenBank/DDBJ databases">
        <title>Rheinheimera indica sp. nov., isolated from deep-sea sediment.</title>
        <authorList>
            <person name="Wang Z."/>
            <person name="Zhang X.-Y."/>
        </authorList>
    </citation>
    <scope>NUCLEOTIDE SEQUENCE [LARGE SCALE GENOMIC DNA]</scope>
    <source>
        <strain evidence="4 5">SM2107</strain>
    </source>
</reference>
<keyword evidence="2" id="KW-0472">Membrane</keyword>
<dbReference type="EMBL" id="JAHRID010000006">
    <property type="protein sequence ID" value="MBV2130066.1"/>
    <property type="molecule type" value="Genomic_DNA"/>
</dbReference>
<evidence type="ECO:0000259" key="3">
    <source>
        <dbReference type="PROSITE" id="PS51724"/>
    </source>
</evidence>
<sequence>MPQKDYVKTARPKPRAKPGAAKARRGNNRAATRSSRPWLLITVTAMLLGGFAWFLWYLKQQPADTVSTTPAVRQNTQQADKSGADDLPAKPVAEPYQYIKELENKEVQVEVDTTGREPQGPFQMQCGSFRQADQAEAMRAQIAFAGFASAVRRTEGSNGVWYRVVLGPYDSKRQATADRNRLQQQNINGCRIWNWT</sequence>
<protein>
    <submittedName>
        <fullName evidence="4">SPOR domain-containing protein</fullName>
    </submittedName>
</protein>
<gene>
    <name evidence="4" type="ORF">KQY15_13320</name>
</gene>
<keyword evidence="2" id="KW-0812">Transmembrane</keyword>
<dbReference type="PANTHER" id="PTHR38687">
    <property type="entry name" value="CELL DIVISION PROTEIN DEDD-RELATED"/>
    <property type="match status" value="1"/>
</dbReference>
<accession>A0ABS6MMP5</accession>
<name>A0ABS6MMP5_9GAMM</name>
<dbReference type="PROSITE" id="PS51724">
    <property type="entry name" value="SPOR"/>
    <property type="match status" value="1"/>
</dbReference>
<evidence type="ECO:0000313" key="5">
    <source>
        <dbReference type="Proteomes" id="UP000704611"/>
    </source>
</evidence>
<evidence type="ECO:0000256" key="2">
    <source>
        <dbReference type="SAM" id="Phobius"/>
    </source>
</evidence>
<evidence type="ECO:0000313" key="4">
    <source>
        <dbReference type="EMBL" id="MBV2130066.1"/>
    </source>
</evidence>
<keyword evidence="5" id="KW-1185">Reference proteome</keyword>
<dbReference type="InterPro" id="IPR052521">
    <property type="entry name" value="Cell_div_SPOR-domain"/>
</dbReference>
<comment type="caution">
    <text evidence="4">The sequence shown here is derived from an EMBL/GenBank/DDBJ whole genome shotgun (WGS) entry which is preliminary data.</text>
</comment>
<feature type="transmembrane region" description="Helical" evidence="2">
    <location>
        <begin position="38"/>
        <end position="58"/>
    </location>
</feature>
<feature type="domain" description="SPOR" evidence="3">
    <location>
        <begin position="116"/>
        <end position="196"/>
    </location>
</feature>
<feature type="region of interest" description="Disordered" evidence="1">
    <location>
        <begin position="1"/>
        <end position="33"/>
    </location>
</feature>
<feature type="region of interest" description="Disordered" evidence="1">
    <location>
        <begin position="68"/>
        <end position="90"/>
    </location>
</feature>
<dbReference type="InterPro" id="IPR007730">
    <property type="entry name" value="SPOR-like_dom"/>
</dbReference>
<evidence type="ECO:0000256" key="1">
    <source>
        <dbReference type="SAM" id="MobiDB-lite"/>
    </source>
</evidence>
<keyword evidence="2" id="KW-1133">Transmembrane helix</keyword>